<keyword evidence="9" id="KW-1185">Reference proteome</keyword>
<dbReference type="GO" id="GO:0102559">
    <property type="term" value="F:peptide chain release factor N(5)-glutamine methyltransferase activity"/>
    <property type="evidence" value="ECO:0007669"/>
    <property type="project" value="UniProtKB-EC"/>
</dbReference>
<feature type="binding site" evidence="4">
    <location>
        <position position="147"/>
    </location>
    <ligand>
        <name>S-adenosyl-L-methionine</name>
        <dbReference type="ChEBI" id="CHEBI:59789"/>
    </ligand>
</feature>
<evidence type="ECO:0000256" key="3">
    <source>
        <dbReference type="ARBA" id="ARBA00022691"/>
    </source>
</evidence>
<keyword evidence="2 4" id="KW-0808">Transferase</keyword>
<dbReference type="InterPro" id="IPR040758">
    <property type="entry name" value="PrmC_N"/>
</dbReference>
<dbReference type="EMBL" id="JAAVUN010000016">
    <property type="protein sequence ID" value="NKE10090.1"/>
    <property type="molecule type" value="Genomic_DNA"/>
</dbReference>
<feature type="region of interest" description="Disordered" evidence="5">
    <location>
        <begin position="285"/>
        <end position="304"/>
    </location>
</feature>
<feature type="binding site" evidence="4">
    <location>
        <begin position="190"/>
        <end position="193"/>
    </location>
    <ligand>
        <name>substrate</name>
    </ligand>
</feature>
<evidence type="ECO:0000256" key="2">
    <source>
        <dbReference type="ARBA" id="ARBA00022679"/>
    </source>
</evidence>
<feature type="binding site" evidence="4">
    <location>
        <position position="190"/>
    </location>
    <ligand>
        <name>S-adenosyl-L-methionine</name>
        <dbReference type="ChEBI" id="CHEBI:59789"/>
    </ligand>
</feature>
<dbReference type="Pfam" id="PF13847">
    <property type="entry name" value="Methyltransf_31"/>
    <property type="match status" value="1"/>
</dbReference>
<dbReference type="SUPFAM" id="SSF53335">
    <property type="entry name" value="S-adenosyl-L-methionine-dependent methyltransferases"/>
    <property type="match status" value="1"/>
</dbReference>
<accession>A0A846TSY5</accession>
<comment type="caution">
    <text evidence="8">The sequence shown here is derived from an EMBL/GenBank/DDBJ whole genome shotgun (WGS) entry which is preliminary data.</text>
</comment>
<feature type="domain" description="Release factor glutamine methyltransferase N-terminal" evidence="7">
    <location>
        <begin position="6"/>
        <end position="74"/>
    </location>
</feature>
<gene>
    <name evidence="4 8" type="primary">prmC</name>
    <name evidence="8" type="ORF">GTW58_09130</name>
</gene>
<protein>
    <recommendedName>
        <fullName evidence="4">Release factor glutamine methyltransferase</fullName>
        <shortName evidence="4">RF MTase</shortName>
        <ecNumber evidence="4">2.1.1.297</ecNumber>
    </recommendedName>
    <alternativeName>
        <fullName evidence="4">N5-glutamine methyltransferase PrmC</fullName>
    </alternativeName>
    <alternativeName>
        <fullName evidence="4">Protein-(glutamine-N5) MTase PrmC</fullName>
    </alternativeName>
    <alternativeName>
        <fullName evidence="4">Protein-glutamine N-methyltransferase PrmC</fullName>
    </alternativeName>
</protein>
<dbReference type="GO" id="GO:0003676">
    <property type="term" value="F:nucleic acid binding"/>
    <property type="evidence" value="ECO:0007669"/>
    <property type="project" value="InterPro"/>
</dbReference>
<evidence type="ECO:0000259" key="7">
    <source>
        <dbReference type="Pfam" id="PF17827"/>
    </source>
</evidence>
<dbReference type="InterPro" id="IPR002052">
    <property type="entry name" value="DNA_methylase_N6_adenine_CS"/>
</dbReference>
<keyword evidence="3 4" id="KW-0949">S-adenosyl-L-methionine</keyword>
<dbReference type="GO" id="GO:0032259">
    <property type="term" value="P:methylation"/>
    <property type="evidence" value="ECO:0007669"/>
    <property type="project" value="UniProtKB-KW"/>
</dbReference>
<dbReference type="InterPro" id="IPR019874">
    <property type="entry name" value="RF_methyltr_PrmC"/>
</dbReference>
<dbReference type="InterPro" id="IPR025714">
    <property type="entry name" value="Methyltranfer_dom"/>
</dbReference>
<dbReference type="Gene3D" id="1.10.8.10">
    <property type="entry name" value="DNA helicase RuvA subunit, C-terminal domain"/>
    <property type="match status" value="1"/>
</dbReference>
<dbReference type="AlphaFoldDB" id="A0A846TSY5"/>
<name>A0A846TSY5_9MICC</name>
<organism evidence="8 9">
    <name type="scientific">Kocuria subflava</name>
    <dbReference type="NCBI Taxonomy" id="1736139"/>
    <lineage>
        <taxon>Bacteria</taxon>
        <taxon>Bacillati</taxon>
        <taxon>Actinomycetota</taxon>
        <taxon>Actinomycetes</taxon>
        <taxon>Micrococcales</taxon>
        <taxon>Micrococcaceae</taxon>
        <taxon>Kocuria</taxon>
    </lineage>
</organism>
<evidence type="ECO:0000259" key="6">
    <source>
        <dbReference type="Pfam" id="PF13847"/>
    </source>
</evidence>
<dbReference type="InterPro" id="IPR029063">
    <property type="entry name" value="SAM-dependent_MTases_sf"/>
</dbReference>
<evidence type="ECO:0000256" key="4">
    <source>
        <dbReference type="HAMAP-Rule" id="MF_02126"/>
    </source>
</evidence>
<dbReference type="PANTHER" id="PTHR18895">
    <property type="entry name" value="HEMK METHYLTRANSFERASE"/>
    <property type="match status" value="1"/>
</dbReference>
<dbReference type="NCBIfam" id="TIGR03534">
    <property type="entry name" value="RF_mod_PrmC"/>
    <property type="match status" value="1"/>
</dbReference>
<dbReference type="HAMAP" id="MF_02126">
    <property type="entry name" value="RF_methyltr_PrmC"/>
    <property type="match status" value="1"/>
</dbReference>
<dbReference type="CDD" id="cd02440">
    <property type="entry name" value="AdoMet_MTases"/>
    <property type="match status" value="1"/>
</dbReference>
<evidence type="ECO:0000313" key="8">
    <source>
        <dbReference type="EMBL" id="NKE10090.1"/>
    </source>
</evidence>
<proteinExistence type="inferred from homology"/>
<comment type="function">
    <text evidence="4">Methylates the class 1 translation termination release factors RF1/PrfA and RF2/PrfB on the glutamine residue of the universally conserved GGQ motif.</text>
</comment>
<keyword evidence="1 4" id="KW-0489">Methyltransferase</keyword>
<evidence type="ECO:0000256" key="1">
    <source>
        <dbReference type="ARBA" id="ARBA00022603"/>
    </source>
</evidence>
<dbReference type="EC" id="2.1.1.297" evidence="4"/>
<dbReference type="NCBIfam" id="TIGR00536">
    <property type="entry name" value="hemK_fam"/>
    <property type="match status" value="1"/>
</dbReference>
<dbReference type="PROSITE" id="PS00092">
    <property type="entry name" value="N6_MTASE"/>
    <property type="match status" value="1"/>
</dbReference>
<dbReference type="InterPro" id="IPR004556">
    <property type="entry name" value="HemK-like"/>
</dbReference>
<comment type="caution">
    <text evidence="4">Lacks conserved residue(s) required for the propagation of feature annotation.</text>
</comment>
<dbReference type="Pfam" id="PF17827">
    <property type="entry name" value="PrmC_N"/>
    <property type="match status" value="1"/>
</dbReference>
<sequence length="304" mass="32270">MTSLSQALRWATGELTAAGVETPENDAVLMAGHLMGLDRGEVQAKAIIGADVPQGFEPMVQQRTQRVPLQHLTGTAPFRGIELAVGPGVFIPRPETELLVELATQRLRADLAEGIGRPVVMDLCTGSGAIAAAVAHEVPQARIHAVELSDEALVWAQRNLAPYKRVELRQADATEVPGDLVGRVDVVVTNPPYVPDSEPPVSPEVTDHDPAMALWGGGADGMRLPVAIIRAAAQVLRTGGYMVMEHAESQADAVHQAYEGNGFTSVELHHDLTGRPRATSAVLAAGEPESDGPDVNHHQHGVQQ</sequence>
<feature type="domain" description="Methyltransferase" evidence="6">
    <location>
        <begin position="119"/>
        <end position="261"/>
    </location>
</feature>
<dbReference type="PANTHER" id="PTHR18895:SF74">
    <property type="entry name" value="MTRF1L RELEASE FACTOR GLUTAMINE METHYLTRANSFERASE"/>
    <property type="match status" value="1"/>
</dbReference>
<dbReference type="InterPro" id="IPR050320">
    <property type="entry name" value="N5-glutamine_MTase"/>
</dbReference>
<reference evidence="8 9" key="1">
    <citation type="submission" date="2020-02" db="EMBL/GenBank/DDBJ databases">
        <authorList>
            <person name="Sun Q."/>
        </authorList>
    </citation>
    <scope>NUCLEOTIDE SEQUENCE [LARGE SCALE GENOMIC DNA]</scope>
    <source>
        <strain evidence="8 9">YIM 13062</strain>
    </source>
</reference>
<comment type="similarity">
    <text evidence="4">Belongs to the protein N5-glutamine methyltransferase family. PrmC subfamily.</text>
</comment>
<evidence type="ECO:0000256" key="5">
    <source>
        <dbReference type="SAM" id="MobiDB-lite"/>
    </source>
</evidence>
<dbReference type="Proteomes" id="UP000521379">
    <property type="component" value="Unassembled WGS sequence"/>
</dbReference>
<dbReference type="Gene3D" id="3.40.50.150">
    <property type="entry name" value="Vaccinia Virus protein VP39"/>
    <property type="match status" value="1"/>
</dbReference>
<comment type="catalytic activity">
    <reaction evidence="4">
        <text>L-glutaminyl-[peptide chain release factor] + S-adenosyl-L-methionine = N(5)-methyl-L-glutaminyl-[peptide chain release factor] + S-adenosyl-L-homocysteine + H(+)</text>
        <dbReference type="Rhea" id="RHEA:42896"/>
        <dbReference type="Rhea" id="RHEA-COMP:10271"/>
        <dbReference type="Rhea" id="RHEA-COMP:10272"/>
        <dbReference type="ChEBI" id="CHEBI:15378"/>
        <dbReference type="ChEBI" id="CHEBI:30011"/>
        <dbReference type="ChEBI" id="CHEBI:57856"/>
        <dbReference type="ChEBI" id="CHEBI:59789"/>
        <dbReference type="ChEBI" id="CHEBI:61891"/>
        <dbReference type="EC" id="2.1.1.297"/>
    </reaction>
</comment>
<evidence type="ECO:0000313" key="9">
    <source>
        <dbReference type="Proteomes" id="UP000521379"/>
    </source>
</evidence>